<dbReference type="InterPro" id="IPR036770">
    <property type="entry name" value="Ankyrin_rpt-contain_sf"/>
</dbReference>
<name>A0A1Y3BSJ7_EURMA</name>
<dbReference type="InterPro" id="IPR002110">
    <property type="entry name" value="Ankyrin_rpt"/>
</dbReference>
<accession>A0A1Y3BSJ7</accession>
<keyword evidence="9" id="KW-0472">Membrane</keyword>
<evidence type="ECO:0000256" key="8">
    <source>
        <dbReference type="PROSITE-ProRule" id="PRU00023"/>
    </source>
</evidence>
<dbReference type="SUPFAM" id="SSF48403">
    <property type="entry name" value="Ankyrin repeat"/>
    <property type="match status" value="1"/>
</dbReference>
<proteinExistence type="predicted"/>
<protein>
    <submittedName>
        <fullName evidence="10">Uncharacterized protein</fullName>
    </submittedName>
</protein>
<evidence type="ECO:0000256" key="2">
    <source>
        <dbReference type="ARBA" id="ARBA00022483"/>
    </source>
</evidence>
<keyword evidence="11" id="KW-1185">Reference proteome</keyword>
<dbReference type="EMBL" id="MUJZ01005752">
    <property type="protein sequence ID" value="OTF82994.1"/>
    <property type="molecule type" value="Genomic_DNA"/>
</dbReference>
<keyword evidence="9" id="KW-1133">Transmembrane helix</keyword>
<dbReference type="SMART" id="SM00248">
    <property type="entry name" value="ANK"/>
    <property type="match status" value="1"/>
</dbReference>
<dbReference type="GO" id="GO:0044218">
    <property type="term" value="C:other organism cell membrane"/>
    <property type="evidence" value="ECO:0007669"/>
    <property type="project" value="UniProtKB-KW"/>
</dbReference>
<dbReference type="Gene3D" id="1.25.40.20">
    <property type="entry name" value="Ankyrin repeat-containing domain"/>
    <property type="match status" value="1"/>
</dbReference>
<dbReference type="GO" id="GO:0044231">
    <property type="term" value="C:host cell presynaptic membrane"/>
    <property type="evidence" value="ECO:0007669"/>
    <property type="project" value="UniProtKB-KW"/>
</dbReference>
<keyword evidence="6 8" id="KW-0040">ANK repeat</keyword>
<evidence type="ECO:0000256" key="7">
    <source>
        <dbReference type="ARBA" id="ARBA00023298"/>
    </source>
</evidence>
<keyword evidence="7" id="KW-1053">Target membrane</keyword>
<keyword evidence="5" id="KW-0800">Toxin</keyword>
<evidence type="ECO:0000256" key="4">
    <source>
        <dbReference type="ARBA" id="ARBA00022737"/>
    </source>
</evidence>
<feature type="non-terminal residue" evidence="10">
    <location>
        <position position="92"/>
    </location>
</feature>
<sequence>MLSLITAGSRLNARNHNGDTVLHHAVANGFIIIVQLLIIFGARINIRNKRNYSPLHLAAIKLKQLQELERIDRRLDRIRSRMTRSPNATGKL</sequence>
<dbReference type="OrthoDB" id="6434844at2759"/>
<evidence type="ECO:0000256" key="6">
    <source>
        <dbReference type="ARBA" id="ARBA00023043"/>
    </source>
</evidence>
<comment type="caution">
    <text evidence="10">The sequence shown here is derived from an EMBL/GenBank/DDBJ whole genome shotgun (WGS) entry which is preliminary data.</text>
</comment>
<dbReference type="PROSITE" id="PS50297">
    <property type="entry name" value="ANK_REP_REGION"/>
    <property type="match status" value="1"/>
</dbReference>
<keyword evidence="9" id="KW-0812">Transmembrane</keyword>
<evidence type="ECO:0000256" key="3">
    <source>
        <dbReference type="ARBA" id="ARBA00022537"/>
    </source>
</evidence>
<organism evidence="10 11">
    <name type="scientific">Euroglyphus maynei</name>
    <name type="common">Mayne's house dust mite</name>
    <dbReference type="NCBI Taxonomy" id="6958"/>
    <lineage>
        <taxon>Eukaryota</taxon>
        <taxon>Metazoa</taxon>
        <taxon>Ecdysozoa</taxon>
        <taxon>Arthropoda</taxon>
        <taxon>Chelicerata</taxon>
        <taxon>Arachnida</taxon>
        <taxon>Acari</taxon>
        <taxon>Acariformes</taxon>
        <taxon>Sarcoptiformes</taxon>
        <taxon>Astigmata</taxon>
        <taxon>Psoroptidia</taxon>
        <taxon>Analgoidea</taxon>
        <taxon>Pyroglyphidae</taxon>
        <taxon>Pyroglyphinae</taxon>
        <taxon>Euroglyphus</taxon>
    </lineage>
</organism>
<keyword evidence="5" id="KW-0528">Neurotoxin</keyword>
<dbReference type="PROSITE" id="PS50088">
    <property type="entry name" value="ANK_REPEAT"/>
    <property type="match status" value="1"/>
</dbReference>
<evidence type="ECO:0000313" key="11">
    <source>
        <dbReference type="Proteomes" id="UP000194236"/>
    </source>
</evidence>
<dbReference type="PANTHER" id="PTHR24197">
    <property type="entry name" value="ANKYRIN REPEAT DOMAIN-CONTAINING PROTEIN 61"/>
    <property type="match status" value="1"/>
</dbReference>
<comment type="subcellular location">
    <subcellularLocation>
        <location evidence="1">Target cell membrane</location>
    </subcellularLocation>
</comment>
<dbReference type="Pfam" id="PF12796">
    <property type="entry name" value="Ank_2"/>
    <property type="match status" value="1"/>
</dbReference>
<evidence type="ECO:0000256" key="9">
    <source>
        <dbReference type="SAM" id="Phobius"/>
    </source>
</evidence>
<evidence type="ECO:0000256" key="5">
    <source>
        <dbReference type="ARBA" id="ARBA00023028"/>
    </source>
</evidence>
<gene>
    <name evidence="10" type="ORF">BLA29_014484</name>
</gene>
<feature type="repeat" description="ANK" evidence="8">
    <location>
        <begin position="17"/>
        <end position="49"/>
    </location>
</feature>
<keyword evidence="3" id="KW-1052">Target cell membrane</keyword>
<keyword evidence="4" id="KW-0677">Repeat</keyword>
<dbReference type="PANTHER" id="PTHR24197:SF48">
    <property type="entry name" value="ANKYRIN REPEAT DOMAIN-CONTAINING PROTEIN 61"/>
    <property type="match status" value="1"/>
</dbReference>
<evidence type="ECO:0000256" key="1">
    <source>
        <dbReference type="ARBA" id="ARBA00004175"/>
    </source>
</evidence>
<evidence type="ECO:0000313" key="10">
    <source>
        <dbReference type="EMBL" id="OTF82994.1"/>
    </source>
</evidence>
<dbReference type="Proteomes" id="UP000194236">
    <property type="component" value="Unassembled WGS sequence"/>
</dbReference>
<dbReference type="GO" id="GO:0006887">
    <property type="term" value="P:exocytosis"/>
    <property type="evidence" value="ECO:0007669"/>
    <property type="project" value="UniProtKB-KW"/>
</dbReference>
<reference evidence="10 11" key="1">
    <citation type="submission" date="2017-03" db="EMBL/GenBank/DDBJ databases">
        <title>Genome Survey of Euroglyphus maynei.</title>
        <authorList>
            <person name="Arlian L.G."/>
            <person name="Morgan M.S."/>
            <person name="Rider S.D."/>
        </authorList>
    </citation>
    <scope>NUCLEOTIDE SEQUENCE [LARGE SCALE GENOMIC DNA]</scope>
    <source>
        <strain evidence="10">Arlian Lab</strain>
        <tissue evidence="10">Whole body</tissue>
    </source>
</reference>
<dbReference type="AlphaFoldDB" id="A0A1Y3BSJ7"/>
<feature type="transmembrane region" description="Helical" evidence="9">
    <location>
        <begin position="20"/>
        <end position="42"/>
    </location>
</feature>
<keyword evidence="5" id="KW-0638">Presynaptic neurotoxin</keyword>
<keyword evidence="2" id="KW-0268">Exocytosis</keyword>